<proteinExistence type="predicted"/>
<protein>
    <submittedName>
        <fullName evidence="1">Uncharacterized protein</fullName>
    </submittedName>
</protein>
<organism evidence="1 2">
    <name type="scientific">Paeniglutamicibacter antarcticus</name>
    <dbReference type="NCBI Taxonomy" id="494023"/>
    <lineage>
        <taxon>Bacteria</taxon>
        <taxon>Bacillati</taxon>
        <taxon>Actinomycetota</taxon>
        <taxon>Actinomycetes</taxon>
        <taxon>Micrococcales</taxon>
        <taxon>Micrococcaceae</taxon>
        <taxon>Paeniglutamicibacter</taxon>
    </lineage>
</organism>
<comment type="caution">
    <text evidence="1">The sequence shown here is derived from an EMBL/GenBank/DDBJ whole genome shotgun (WGS) entry which is preliminary data.</text>
</comment>
<gene>
    <name evidence="1" type="ORF">GCM10025778_29370</name>
</gene>
<sequence>MTLTTEKGQSMDGKDTALTMRLAMREVRECAYRALMTKGASNSEAQAAARQVLFAELHHGTGLQSLAAWLHDGTWLLGAFPYTRIDTPSGKSYRVDPAAPCHALVHGVLLVDVASTGVGSEVLCSPMRHDTHLLDEALLNAAISSGHTVVHRSAGAENRTTFATPQGDLGTGFSAAGQGAPHTAPEELENSRFYTANEPPQGEFSLSTEAQRTARRLELAHGGILVDAAIWAELRTIAAGYLVADK</sequence>
<dbReference type="Proteomes" id="UP001501257">
    <property type="component" value="Unassembled WGS sequence"/>
</dbReference>
<name>A0ABP9TRK2_9MICC</name>
<evidence type="ECO:0000313" key="1">
    <source>
        <dbReference type="EMBL" id="GAA5228403.1"/>
    </source>
</evidence>
<evidence type="ECO:0000313" key="2">
    <source>
        <dbReference type="Proteomes" id="UP001501257"/>
    </source>
</evidence>
<accession>A0ABP9TRK2</accession>
<dbReference type="EMBL" id="BAABLK010000037">
    <property type="protein sequence ID" value="GAA5228403.1"/>
    <property type="molecule type" value="Genomic_DNA"/>
</dbReference>
<keyword evidence="2" id="KW-1185">Reference proteome</keyword>
<reference evidence="2" key="1">
    <citation type="journal article" date="2019" name="Int. J. Syst. Evol. Microbiol.">
        <title>The Global Catalogue of Microorganisms (GCM) 10K type strain sequencing project: providing services to taxonomists for standard genome sequencing and annotation.</title>
        <authorList>
            <consortium name="The Broad Institute Genomics Platform"/>
            <consortium name="The Broad Institute Genome Sequencing Center for Infectious Disease"/>
            <person name="Wu L."/>
            <person name="Ma J."/>
        </authorList>
    </citation>
    <scope>NUCLEOTIDE SEQUENCE [LARGE SCALE GENOMIC DNA]</scope>
    <source>
        <strain evidence="2">JCM 18952</strain>
    </source>
</reference>
<dbReference type="RefSeq" id="WP_210099451.1">
    <property type="nucleotide sequence ID" value="NZ_BAABLK010000037.1"/>
</dbReference>